<dbReference type="PANTHER" id="PTHR42894">
    <property type="entry name" value="N-(5'-PHOSPHORIBOSYL)ANTHRANILATE ISOMERASE"/>
    <property type="match status" value="1"/>
</dbReference>
<evidence type="ECO:0000256" key="9">
    <source>
        <dbReference type="HAMAP-Rule" id="MF_00135"/>
    </source>
</evidence>
<dbReference type="AlphaFoldDB" id="A0A9X4KD99"/>
<reference evidence="11 12" key="1">
    <citation type="submission" date="2022-10" db="EMBL/GenBank/DDBJ databases">
        <title>Comparative genomic analysis of Cohnella hashimotonis sp. nov., isolated from the International Space Station.</title>
        <authorList>
            <person name="Simpson A."/>
            <person name="Venkateswaran K."/>
        </authorList>
    </citation>
    <scope>NUCLEOTIDE SEQUENCE [LARGE SCALE GENOMIC DNA]</scope>
    <source>
        <strain evidence="11 12">DSM 18997</strain>
    </source>
</reference>
<dbReference type="Gene3D" id="3.20.20.70">
    <property type="entry name" value="Aldolase class I"/>
    <property type="match status" value="1"/>
</dbReference>
<comment type="catalytic activity">
    <reaction evidence="1 9">
        <text>N-(5-phospho-beta-D-ribosyl)anthranilate = 1-(2-carboxyphenylamino)-1-deoxy-D-ribulose 5-phosphate</text>
        <dbReference type="Rhea" id="RHEA:21540"/>
        <dbReference type="ChEBI" id="CHEBI:18277"/>
        <dbReference type="ChEBI" id="CHEBI:58613"/>
        <dbReference type="EC" id="5.3.1.24"/>
    </reaction>
</comment>
<dbReference type="Proteomes" id="UP001153387">
    <property type="component" value="Unassembled WGS sequence"/>
</dbReference>
<gene>
    <name evidence="9" type="primary">trpF</name>
    <name evidence="11" type="ORF">OMP38_01425</name>
</gene>
<dbReference type="Pfam" id="PF00697">
    <property type="entry name" value="PRAI"/>
    <property type="match status" value="1"/>
</dbReference>
<keyword evidence="8 9" id="KW-0413">Isomerase</keyword>
<dbReference type="InterPro" id="IPR011060">
    <property type="entry name" value="RibuloseP-bd_barrel"/>
</dbReference>
<evidence type="ECO:0000256" key="3">
    <source>
        <dbReference type="ARBA" id="ARBA00012572"/>
    </source>
</evidence>
<evidence type="ECO:0000256" key="7">
    <source>
        <dbReference type="ARBA" id="ARBA00023141"/>
    </source>
</evidence>
<name>A0A9X4KD99_9BACL</name>
<dbReference type="HAMAP" id="MF_00135">
    <property type="entry name" value="PRAI"/>
    <property type="match status" value="1"/>
</dbReference>
<evidence type="ECO:0000256" key="5">
    <source>
        <dbReference type="ARBA" id="ARBA00022605"/>
    </source>
</evidence>
<dbReference type="RefSeq" id="WP_277563575.1">
    <property type="nucleotide sequence ID" value="NZ_JAPDHZ010000002.1"/>
</dbReference>
<comment type="similarity">
    <text evidence="9">Belongs to the TrpF family.</text>
</comment>
<organism evidence="11 12">
    <name type="scientific">Cohnella ginsengisoli</name>
    <dbReference type="NCBI Taxonomy" id="425004"/>
    <lineage>
        <taxon>Bacteria</taxon>
        <taxon>Bacillati</taxon>
        <taxon>Bacillota</taxon>
        <taxon>Bacilli</taxon>
        <taxon>Bacillales</taxon>
        <taxon>Paenibacillaceae</taxon>
        <taxon>Cohnella</taxon>
    </lineage>
</organism>
<keyword evidence="12" id="KW-1185">Reference proteome</keyword>
<comment type="caution">
    <text evidence="11">The sequence shown here is derived from an EMBL/GenBank/DDBJ whole genome shotgun (WGS) entry which is preliminary data.</text>
</comment>
<dbReference type="CDD" id="cd00405">
    <property type="entry name" value="PRAI"/>
    <property type="match status" value="1"/>
</dbReference>
<dbReference type="InterPro" id="IPR001240">
    <property type="entry name" value="PRAI_dom"/>
</dbReference>
<dbReference type="InterPro" id="IPR013785">
    <property type="entry name" value="Aldolase_TIM"/>
</dbReference>
<keyword evidence="6 9" id="KW-0822">Tryptophan biosynthesis</keyword>
<proteinExistence type="inferred from homology"/>
<evidence type="ECO:0000256" key="8">
    <source>
        <dbReference type="ARBA" id="ARBA00023235"/>
    </source>
</evidence>
<sequence length="252" mass="26356">MNGTDDRNRTPLTTADPSARPAVKICGIMQAETLKSMDGMPVDYIGFIFAQKSRRYVAPELAGELIRASRESRMAGGRPPLAVGVFVDPTLEALEAALAAAELDVVQLHGKGETPDFCREVGRRFNVEVWRALSAGGEDIASGGFAAEGEAADNGPSRLAAYAGAVSAVLIDTAGGGTGRAFPWGTIPAYERAAESAGIRLFVAGGLDPDNVRELLSAYKPDGVDISSGVETNGVKDATKIAAFAERVKQQS</sequence>
<comment type="pathway">
    <text evidence="2 9">Amino-acid biosynthesis; L-tryptophan biosynthesis; L-tryptophan from chorismate: step 3/5.</text>
</comment>
<dbReference type="PANTHER" id="PTHR42894:SF1">
    <property type="entry name" value="N-(5'-PHOSPHORIBOSYL)ANTHRANILATE ISOMERASE"/>
    <property type="match status" value="1"/>
</dbReference>
<keyword evidence="7 9" id="KW-0057">Aromatic amino acid biosynthesis</keyword>
<evidence type="ECO:0000259" key="10">
    <source>
        <dbReference type="Pfam" id="PF00697"/>
    </source>
</evidence>
<evidence type="ECO:0000256" key="2">
    <source>
        <dbReference type="ARBA" id="ARBA00004664"/>
    </source>
</evidence>
<keyword evidence="5 9" id="KW-0028">Amino-acid biosynthesis</keyword>
<accession>A0A9X4KD99</accession>
<evidence type="ECO:0000256" key="1">
    <source>
        <dbReference type="ARBA" id="ARBA00001164"/>
    </source>
</evidence>
<dbReference type="GO" id="GO:0004640">
    <property type="term" value="F:phosphoribosylanthranilate isomerase activity"/>
    <property type="evidence" value="ECO:0007669"/>
    <property type="project" value="UniProtKB-UniRule"/>
</dbReference>
<dbReference type="EC" id="5.3.1.24" evidence="3 9"/>
<dbReference type="InterPro" id="IPR044643">
    <property type="entry name" value="TrpF_fam"/>
</dbReference>
<dbReference type="GO" id="GO:0000162">
    <property type="term" value="P:L-tryptophan biosynthetic process"/>
    <property type="evidence" value="ECO:0007669"/>
    <property type="project" value="UniProtKB-UniRule"/>
</dbReference>
<evidence type="ECO:0000256" key="4">
    <source>
        <dbReference type="ARBA" id="ARBA00022272"/>
    </source>
</evidence>
<evidence type="ECO:0000313" key="11">
    <source>
        <dbReference type="EMBL" id="MDG0789661.1"/>
    </source>
</evidence>
<dbReference type="SUPFAM" id="SSF51366">
    <property type="entry name" value="Ribulose-phoshate binding barrel"/>
    <property type="match status" value="1"/>
</dbReference>
<feature type="domain" description="N-(5'phosphoribosyl) anthranilate isomerase (PRAI)" evidence="10">
    <location>
        <begin position="23"/>
        <end position="246"/>
    </location>
</feature>
<dbReference type="EMBL" id="JAPDHZ010000002">
    <property type="protein sequence ID" value="MDG0789661.1"/>
    <property type="molecule type" value="Genomic_DNA"/>
</dbReference>
<evidence type="ECO:0000313" key="12">
    <source>
        <dbReference type="Proteomes" id="UP001153387"/>
    </source>
</evidence>
<protein>
    <recommendedName>
        <fullName evidence="4 9">N-(5'-phosphoribosyl)anthranilate isomerase</fullName>
        <shortName evidence="9">PRAI</shortName>
        <ecNumber evidence="3 9">5.3.1.24</ecNumber>
    </recommendedName>
</protein>
<evidence type="ECO:0000256" key="6">
    <source>
        <dbReference type="ARBA" id="ARBA00022822"/>
    </source>
</evidence>